<keyword evidence="3" id="KW-1185">Reference proteome</keyword>
<evidence type="ECO:0000313" key="3">
    <source>
        <dbReference type="Proteomes" id="UP000184452"/>
    </source>
</evidence>
<dbReference type="RefSeq" id="WP_073374693.1">
    <property type="nucleotide sequence ID" value="NZ_FQZK01000001.1"/>
</dbReference>
<proteinExistence type="predicted"/>
<evidence type="ECO:0000313" key="2">
    <source>
        <dbReference type="EMBL" id="SHI58964.1"/>
    </source>
</evidence>
<dbReference type="SUPFAM" id="SSF49764">
    <property type="entry name" value="HSP20-like chaperones"/>
    <property type="match status" value="1"/>
</dbReference>
<feature type="region of interest" description="Disordered" evidence="1">
    <location>
        <begin position="1"/>
        <end position="22"/>
    </location>
</feature>
<dbReference type="EMBL" id="FQZK01000001">
    <property type="protein sequence ID" value="SHI58964.1"/>
    <property type="molecule type" value="Genomic_DNA"/>
</dbReference>
<dbReference type="AlphaFoldDB" id="A0A1M6CDX8"/>
<dbReference type="CDD" id="cd00298">
    <property type="entry name" value="ACD_sHsps_p23-like"/>
    <property type="match status" value="1"/>
</dbReference>
<dbReference type="OrthoDB" id="9857125at2"/>
<evidence type="ECO:0000256" key="1">
    <source>
        <dbReference type="SAM" id="MobiDB-lite"/>
    </source>
</evidence>
<gene>
    <name evidence="2" type="ORF">SAMN05421803_101668</name>
</gene>
<evidence type="ECO:0008006" key="4">
    <source>
        <dbReference type="Google" id="ProtNLM"/>
    </source>
</evidence>
<reference evidence="2 3" key="1">
    <citation type="submission" date="2016-11" db="EMBL/GenBank/DDBJ databases">
        <authorList>
            <person name="Jaros S."/>
            <person name="Januszkiewicz K."/>
            <person name="Wedrychowicz H."/>
        </authorList>
    </citation>
    <scope>NUCLEOTIDE SEQUENCE [LARGE SCALE GENOMIC DNA]</scope>
    <source>
        <strain evidence="2 3">CGMCC 4.5723</strain>
    </source>
</reference>
<dbReference type="InterPro" id="IPR008978">
    <property type="entry name" value="HSP20-like_chaperone"/>
</dbReference>
<accession>A0A1M6CDX8</accession>
<sequence length="143" mass="15838">MPFASSVFTGAPRAGARPVHAPPEVVRVDQGSEDGSHLVEVRFGLWTDASQLALVRDGHRLLMVSRPDGALLREIAFPGPVAWDRMEVRYTGGLLTVRAPEAHRSPVPVRPLLRAPRRHSLLRSLRERVAAWLDRLGRDRTGS</sequence>
<dbReference type="Proteomes" id="UP000184452">
    <property type="component" value="Unassembled WGS sequence"/>
</dbReference>
<organism evidence="2 3">
    <name type="scientific">Nocardiopsis flavescens</name>
    <dbReference type="NCBI Taxonomy" id="758803"/>
    <lineage>
        <taxon>Bacteria</taxon>
        <taxon>Bacillati</taxon>
        <taxon>Actinomycetota</taxon>
        <taxon>Actinomycetes</taxon>
        <taxon>Streptosporangiales</taxon>
        <taxon>Nocardiopsidaceae</taxon>
        <taxon>Nocardiopsis</taxon>
    </lineage>
</organism>
<protein>
    <recommendedName>
        <fullName evidence="4">Hsp20/alpha crystallin family protein</fullName>
    </recommendedName>
</protein>
<name>A0A1M6CDX8_9ACTN</name>